<gene>
    <name evidence="1" type="ORF">J1N35_029249</name>
</gene>
<organism evidence="1 2">
    <name type="scientific">Gossypium stocksii</name>
    <dbReference type="NCBI Taxonomy" id="47602"/>
    <lineage>
        <taxon>Eukaryota</taxon>
        <taxon>Viridiplantae</taxon>
        <taxon>Streptophyta</taxon>
        <taxon>Embryophyta</taxon>
        <taxon>Tracheophyta</taxon>
        <taxon>Spermatophyta</taxon>
        <taxon>Magnoliopsida</taxon>
        <taxon>eudicotyledons</taxon>
        <taxon>Gunneridae</taxon>
        <taxon>Pentapetalae</taxon>
        <taxon>rosids</taxon>
        <taxon>malvids</taxon>
        <taxon>Malvales</taxon>
        <taxon>Malvaceae</taxon>
        <taxon>Malvoideae</taxon>
        <taxon>Gossypium</taxon>
    </lineage>
</organism>
<dbReference type="AlphaFoldDB" id="A0A9D3UXJ0"/>
<evidence type="ECO:0000313" key="2">
    <source>
        <dbReference type="Proteomes" id="UP000828251"/>
    </source>
</evidence>
<comment type="caution">
    <text evidence="1">The sequence shown here is derived from an EMBL/GenBank/DDBJ whole genome shotgun (WGS) entry which is preliminary data.</text>
</comment>
<name>A0A9D3UXJ0_9ROSI</name>
<reference evidence="1 2" key="1">
    <citation type="journal article" date="2021" name="Plant Biotechnol. J.">
        <title>Multi-omics assisted identification of the key and species-specific regulatory components of drought-tolerant mechanisms in Gossypium stocksii.</title>
        <authorList>
            <person name="Yu D."/>
            <person name="Ke L."/>
            <person name="Zhang D."/>
            <person name="Wu Y."/>
            <person name="Sun Y."/>
            <person name="Mei J."/>
            <person name="Sun J."/>
            <person name="Sun Y."/>
        </authorList>
    </citation>
    <scope>NUCLEOTIDE SEQUENCE [LARGE SCALE GENOMIC DNA]</scope>
    <source>
        <strain evidence="2">cv. E1</strain>
        <tissue evidence="1">Leaf</tissue>
    </source>
</reference>
<protein>
    <submittedName>
        <fullName evidence="1">Uncharacterized protein</fullName>
    </submittedName>
</protein>
<dbReference type="Proteomes" id="UP000828251">
    <property type="component" value="Unassembled WGS sequence"/>
</dbReference>
<keyword evidence="2" id="KW-1185">Reference proteome</keyword>
<proteinExistence type="predicted"/>
<sequence length="77" mass="8191">MGKRPITVRVNTSPVLVVPVAPTLPAESAHSVDSQVNTTYASLAEVSIEAICLEQPVALFSSLPQEVSSREADEFLP</sequence>
<dbReference type="EMBL" id="JAIQCV010000009">
    <property type="protein sequence ID" value="KAH1064262.1"/>
    <property type="molecule type" value="Genomic_DNA"/>
</dbReference>
<accession>A0A9D3UXJ0</accession>
<evidence type="ECO:0000313" key="1">
    <source>
        <dbReference type="EMBL" id="KAH1064262.1"/>
    </source>
</evidence>